<dbReference type="SMART" id="SM00220">
    <property type="entry name" value="S_TKc"/>
    <property type="match status" value="1"/>
</dbReference>
<dbReference type="InterPro" id="IPR017441">
    <property type="entry name" value="Protein_kinase_ATP_BS"/>
</dbReference>
<dbReference type="Pfam" id="PF00069">
    <property type="entry name" value="Pkinase"/>
    <property type="match status" value="1"/>
</dbReference>
<dbReference type="Proteomes" id="UP000008281">
    <property type="component" value="Unassembled WGS sequence"/>
</dbReference>
<evidence type="ECO:0000256" key="1">
    <source>
        <dbReference type="PROSITE-ProRule" id="PRU10141"/>
    </source>
</evidence>
<evidence type="ECO:0000313" key="5">
    <source>
        <dbReference type="Proteomes" id="UP000008281"/>
    </source>
</evidence>
<feature type="binding site" evidence="1">
    <location>
        <position position="98"/>
    </location>
    <ligand>
        <name>ATP</name>
        <dbReference type="ChEBI" id="CHEBI:30616"/>
    </ligand>
</feature>
<keyword evidence="5" id="KW-1185">Reference proteome</keyword>
<reference evidence="4" key="1">
    <citation type="submission" date="2007-07" db="EMBL/GenBank/DDBJ databases">
        <title>PCAP assembly of the Caenorhabditis remanei genome.</title>
        <authorList>
            <consortium name="The Caenorhabditis remanei Sequencing Consortium"/>
            <person name="Wilson R.K."/>
        </authorList>
    </citation>
    <scope>NUCLEOTIDE SEQUENCE [LARGE SCALE GENOMIC DNA]</scope>
    <source>
        <strain evidence="4">PB4641</strain>
    </source>
</reference>
<keyword evidence="1" id="KW-0067">ATP-binding</keyword>
<dbReference type="InterPro" id="IPR011009">
    <property type="entry name" value="Kinase-like_dom_sf"/>
</dbReference>
<dbReference type="HOGENOM" id="CLU_019279_2_5_1"/>
<evidence type="ECO:0000313" key="4">
    <source>
        <dbReference type="EMBL" id="EFP10626.1"/>
    </source>
</evidence>
<evidence type="ECO:0000256" key="2">
    <source>
        <dbReference type="SAM" id="MobiDB-lite"/>
    </source>
</evidence>
<dbReference type="RefSeq" id="XP_003099484.2">
    <property type="nucleotide sequence ID" value="XM_003099436.2"/>
</dbReference>
<dbReference type="PROSITE" id="PS50011">
    <property type="entry name" value="PROTEIN_KINASE_DOM"/>
    <property type="match status" value="1"/>
</dbReference>
<keyword evidence="1" id="KW-0547">Nucleotide-binding</keyword>
<dbReference type="FunCoup" id="E3MWI5">
    <property type="interactions" value="123"/>
</dbReference>
<evidence type="ECO:0000259" key="3">
    <source>
        <dbReference type="PROSITE" id="PS50011"/>
    </source>
</evidence>
<dbReference type="InterPro" id="IPR000719">
    <property type="entry name" value="Prot_kinase_dom"/>
</dbReference>
<dbReference type="Gene3D" id="1.10.510.10">
    <property type="entry name" value="Transferase(Phosphotransferase) domain 1"/>
    <property type="match status" value="1"/>
</dbReference>
<accession>E3MWI5</accession>
<protein>
    <recommendedName>
        <fullName evidence="3">Protein kinase domain-containing protein</fullName>
    </recommendedName>
</protein>
<dbReference type="PROSITE" id="PS00107">
    <property type="entry name" value="PROTEIN_KINASE_ATP"/>
    <property type="match status" value="1"/>
</dbReference>
<dbReference type="InParanoid" id="E3MWI5"/>
<feature type="compositionally biased region" description="Basic and acidic residues" evidence="2">
    <location>
        <begin position="20"/>
        <end position="59"/>
    </location>
</feature>
<organism evidence="5">
    <name type="scientific">Caenorhabditis remanei</name>
    <name type="common">Caenorhabditis vulgaris</name>
    <dbReference type="NCBI Taxonomy" id="31234"/>
    <lineage>
        <taxon>Eukaryota</taxon>
        <taxon>Metazoa</taxon>
        <taxon>Ecdysozoa</taxon>
        <taxon>Nematoda</taxon>
        <taxon>Chromadorea</taxon>
        <taxon>Rhabditida</taxon>
        <taxon>Rhabditina</taxon>
        <taxon>Rhabditomorpha</taxon>
        <taxon>Rhabditoidea</taxon>
        <taxon>Rhabditidae</taxon>
        <taxon>Peloderinae</taxon>
        <taxon>Caenorhabditis</taxon>
    </lineage>
</organism>
<sequence length="379" mass="44135">MKKLPNINNTQPMSVPKTPKSGEKEEKTGDKEKDKKAELAKAQRKTQDQDMPRFEKGGETEIKTVKDSYEIIAELGRGSFGAVFSVIRQSDQHVFALKCESVHMKRAMLPNEATALIALNMLKSPHFVEMIDRGTVENRFLFVVMKCVGRNLWDIRMGLDDKRYTLTTILRIAEQTLAALRDLHRVGYLHRDIKPPNFAVGRDGEDDYHTIYILDFGLCRRIATKGKDLRIPRVECAFRGTTRYASLAAHDGKEQSRKDDLESWWYMITEMINHDIPWKQLRDRDEVAKVKNRLREDEEFMKKLFNQRCYPEMKTILTYFDQLEYKSIPDYDYVFNYIRSCAIGNKCNLNAPPDWDPNAKEYRGPVYKLGEPYIVKALE</sequence>
<dbReference type="STRING" id="31234.E3MWI5"/>
<dbReference type="CTD" id="9805383"/>
<dbReference type="PANTHER" id="PTHR11909">
    <property type="entry name" value="CASEIN KINASE-RELATED"/>
    <property type="match status" value="1"/>
</dbReference>
<dbReference type="AlphaFoldDB" id="E3MWI5"/>
<feature type="region of interest" description="Disordered" evidence="2">
    <location>
        <begin position="1"/>
        <end position="59"/>
    </location>
</feature>
<dbReference type="SUPFAM" id="SSF56112">
    <property type="entry name" value="Protein kinase-like (PK-like)"/>
    <property type="match status" value="1"/>
</dbReference>
<proteinExistence type="predicted"/>
<dbReference type="GeneID" id="9805383"/>
<dbReference type="EMBL" id="DS268487">
    <property type="protein sequence ID" value="EFP10626.1"/>
    <property type="molecule type" value="Genomic_DNA"/>
</dbReference>
<dbReference type="OrthoDB" id="10020333at2759"/>
<gene>
    <name evidence="4" type="ORF">CRE_01200</name>
</gene>
<dbReference type="eggNOG" id="KOG1164">
    <property type="taxonomic scope" value="Eukaryota"/>
</dbReference>
<dbReference type="KEGG" id="crq:GCK72_009032"/>
<dbReference type="OMA" id="WYMIAEM"/>
<feature type="compositionally biased region" description="Polar residues" evidence="2">
    <location>
        <begin position="1"/>
        <end position="13"/>
    </location>
</feature>
<dbReference type="GO" id="GO:0005524">
    <property type="term" value="F:ATP binding"/>
    <property type="evidence" value="ECO:0007669"/>
    <property type="project" value="UniProtKB-UniRule"/>
</dbReference>
<dbReference type="InterPro" id="IPR050235">
    <property type="entry name" value="CK1_Ser-Thr_kinase"/>
</dbReference>
<dbReference type="GO" id="GO:0004672">
    <property type="term" value="F:protein kinase activity"/>
    <property type="evidence" value="ECO:0007669"/>
    <property type="project" value="InterPro"/>
</dbReference>
<name>E3MWI5_CAERE</name>
<feature type="domain" description="Protein kinase" evidence="3">
    <location>
        <begin position="69"/>
        <end position="379"/>
    </location>
</feature>